<protein>
    <recommendedName>
        <fullName evidence="3">VWA domain-containing protein</fullName>
    </recommendedName>
</protein>
<evidence type="ECO:0008006" key="3">
    <source>
        <dbReference type="Google" id="ProtNLM"/>
    </source>
</evidence>
<dbReference type="EMBL" id="DXEK01000042">
    <property type="protein sequence ID" value="HIX76457.1"/>
    <property type="molecule type" value="Genomic_DNA"/>
</dbReference>
<sequence>MIKKRKKIKVILDLSMSMKTCIGAVYLFLQEMDDRIRNTEVLDLEYQLTWFSSGKNGNVVFSDGRMSTRDPVEFFGAVRGLTLCRGNRMTSDEDVEAGWKTALSSMAGEAGEQAVFFFSDYRMENEIRLEQEHGVNRVFLFLPENSHARYRFRMTGSGGNVQIAMPILQWSLETLMKPWTESMWSGLMTYMNLMNEE</sequence>
<evidence type="ECO:0000313" key="1">
    <source>
        <dbReference type="EMBL" id="HIX76457.1"/>
    </source>
</evidence>
<evidence type="ECO:0000313" key="2">
    <source>
        <dbReference type="Proteomes" id="UP000886890"/>
    </source>
</evidence>
<gene>
    <name evidence="1" type="ORF">H9734_02510</name>
</gene>
<accession>A0A9D1XBM9</accession>
<comment type="caution">
    <text evidence="1">The sequence shown here is derived from an EMBL/GenBank/DDBJ whole genome shotgun (WGS) entry which is preliminary data.</text>
</comment>
<organism evidence="1 2">
    <name type="scientific">Candidatus Fusicatenibacter merdavium</name>
    <dbReference type="NCBI Taxonomy" id="2838600"/>
    <lineage>
        <taxon>Bacteria</taxon>
        <taxon>Bacillati</taxon>
        <taxon>Bacillota</taxon>
        <taxon>Clostridia</taxon>
        <taxon>Lachnospirales</taxon>
        <taxon>Lachnospiraceae</taxon>
        <taxon>Fusicatenibacter</taxon>
    </lineage>
</organism>
<proteinExistence type="predicted"/>
<dbReference type="AlphaFoldDB" id="A0A9D1XBM9"/>
<reference evidence="1" key="1">
    <citation type="journal article" date="2021" name="PeerJ">
        <title>Extensive microbial diversity within the chicken gut microbiome revealed by metagenomics and culture.</title>
        <authorList>
            <person name="Gilroy R."/>
            <person name="Ravi A."/>
            <person name="Getino M."/>
            <person name="Pursley I."/>
            <person name="Horton D.L."/>
            <person name="Alikhan N.F."/>
            <person name="Baker D."/>
            <person name="Gharbi K."/>
            <person name="Hall N."/>
            <person name="Watson M."/>
            <person name="Adriaenssens E.M."/>
            <person name="Foster-Nyarko E."/>
            <person name="Jarju S."/>
            <person name="Secka A."/>
            <person name="Antonio M."/>
            <person name="Oren A."/>
            <person name="Chaudhuri R.R."/>
            <person name="La Ragione R."/>
            <person name="Hildebrand F."/>
            <person name="Pallen M.J."/>
        </authorList>
    </citation>
    <scope>NUCLEOTIDE SEQUENCE</scope>
    <source>
        <strain evidence="1">CHK183-1962</strain>
    </source>
</reference>
<reference evidence="1" key="2">
    <citation type="submission" date="2021-04" db="EMBL/GenBank/DDBJ databases">
        <authorList>
            <person name="Gilroy R."/>
        </authorList>
    </citation>
    <scope>NUCLEOTIDE SEQUENCE</scope>
    <source>
        <strain evidence="1">CHK183-1962</strain>
    </source>
</reference>
<name>A0A9D1XBM9_9FIRM</name>
<dbReference type="Proteomes" id="UP000886890">
    <property type="component" value="Unassembled WGS sequence"/>
</dbReference>